<organism evidence="1 2">
    <name type="scientific">Comamonas testosteroni</name>
    <name type="common">Pseudomonas testosteroni</name>
    <dbReference type="NCBI Taxonomy" id="285"/>
    <lineage>
        <taxon>Bacteria</taxon>
        <taxon>Pseudomonadati</taxon>
        <taxon>Pseudomonadota</taxon>
        <taxon>Betaproteobacteria</taxon>
        <taxon>Burkholderiales</taxon>
        <taxon>Comamonadaceae</taxon>
        <taxon>Comamonas</taxon>
    </lineage>
</organism>
<reference evidence="1 2" key="1">
    <citation type="submission" date="2013-09" db="EMBL/GenBank/DDBJ databases">
        <title>High correlation between genotypes and phenotypes of environmental bacteria Comamonas testosteroni strains.</title>
        <authorList>
            <person name="Liu L."/>
            <person name="Zhu W."/>
            <person name="Xia X."/>
            <person name="Xu B."/>
            <person name="Luo M."/>
            <person name="Wang G."/>
        </authorList>
    </citation>
    <scope>NUCLEOTIDE SEQUENCE [LARGE SCALE GENOMIC DNA]</scope>
    <source>
        <strain evidence="1 2">JL40</strain>
    </source>
</reference>
<evidence type="ECO:0000313" key="2">
    <source>
        <dbReference type="Proteomes" id="UP000029553"/>
    </source>
</evidence>
<name>A0A096F0A8_COMTE</name>
<dbReference type="Proteomes" id="UP000029553">
    <property type="component" value="Unassembled WGS sequence"/>
</dbReference>
<comment type="caution">
    <text evidence="1">The sequence shown here is derived from an EMBL/GenBank/DDBJ whole genome shotgun (WGS) entry which is preliminary data.</text>
</comment>
<protein>
    <submittedName>
        <fullName evidence="1">Uncharacterized protein</fullName>
    </submittedName>
</protein>
<gene>
    <name evidence="1" type="ORF">P353_28030</name>
</gene>
<evidence type="ECO:0000313" key="1">
    <source>
        <dbReference type="EMBL" id="KGH23384.1"/>
    </source>
</evidence>
<dbReference type="PATRIC" id="fig|285.51.peg.3175"/>
<sequence length="39" mass="4314">MIKAKVATFFALYERQELLAVAISTAEKSPLARAFSVLE</sequence>
<accession>A0A096F0A8</accession>
<proteinExistence type="predicted"/>
<dbReference type="AlphaFoldDB" id="A0A096F0A8"/>
<dbReference type="EMBL" id="AWOR01000110">
    <property type="protein sequence ID" value="KGH23384.1"/>
    <property type="molecule type" value="Genomic_DNA"/>
</dbReference>